<keyword evidence="3" id="KW-1185">Reference proteome</keyword>
<dbReference type="OrthoDB" id="2856074at2"/>
<dbReference type="Proteomes" id="UP000031014">
    <property type="component" value="Unassembled WGS sequence"/>
</dbReference>
<accession>A0A0A8X442</accession>
<keyword evidence="1" id="KW-1133">Transmembrane helix</keyword>
<feature type="transmembrane region" description="Helical" evidence="1">
    <location>
        <begin position="199"/>
        <end position="217"/>
    </location>
</feature>
<dbReference type="AlphaFoldDB" id="A0A0A8X442"/>
<proteinExistence type="predicted"/>
<organism evidence="2 3">
    <name type="scientific">Mesobacillus selenatarsenatis (strain DSM 18680 / JCM 14380 / FERM P-15431 / SF-1)</name>
    <dbReference type="NCBI Taxonomy" id="1321606"/>
    <lineage>
        <taxon>Bacteria</taxon>
        <taxon>Bacillati</taxon>
        <taxon>Bacillota</taxon>
        <taxon>Bacilli</taxon>
        <taxon>Bacillales</taxon>
        <taxon>Bacillaceae</taxon>
        <taxon>Mesobacillus</taxon>
    </lineage>
</organism>
<evidence type="ECO:0000313" key="2">
    <source>
        <dbReference type="EMBL" id="GAM14713.1"/>
    </source>
</evidence>
<protein>
    <submittedName>
        <fullName evidence="2">Uncharacterized protein</fullName>
    </submittedName>
</protein>
<comment type="caution">
    <text evidence="2">The sequence shown here is derived from an EMBL/GenBank/DDBJ whole genome shotgun (WGS) entry which is preliminary data.</text>
</comment>
<dbReference type="EMBL" id="BASE01000066">
    <property type="protein sequence ID" value="GAM14713.1"/>
    <property type="molecule type" value="Genomic_DNA"/>
</dbReference>
<dbReference type="RefSeq" id="WP_041966440.1">
    <property type="nucleotide sequence ID" value="NZ_BASE01000066.1"/>
</dbReference>
<name>A0A0A8X442_MESS1</name>
<evidence type="ECO:0000313" key="3">
    <source>
        <dbReference type="Proteomes" id="UP000031014"/>
    </source>
</evidence>
<gene>
    <name evidence="2" type="ORF">SAMD00020551_2866</name>
</gene>
<sequence>MQKSGFLLLVIMVLMGFSSIEVNRHVPPEVIETANDNYREFLSFVINDGNPEDWRVGQFVAVNQLEIDNKLNLAIKPLDEWVAPVLNNGVIINAMSVYKPLEGRYEINEYGFSKSFSESLVQLRPDEYFLFNRQFDLELGYTPSKDNIRPFGDTGVRLFDEWGVDEDGISINEFEVLVKQHLKETYPDRFPEKTPVSKLYLLPFILITLIPLAFILLRLRKNKRTEEAG</sequence>
<dbReference type="STRING" id="1321606.SAMD00020551_2866"/>
<keyword evidence="1" id="KW-0472">Membrane</keyword>
<evidence type="ECO:0000256" key="1">
    <source>
        <dbReference type="SAM" id="Phobius"/>
    </source>
</evidence>
<reference evidence="2 3" key="1">
    <citation type="submission" date="2013-06" db="EMBL/GenBank/DDBJ databases">
        <title>Whole genome shotgun sequence of Bacillus selenatarsenatis SF-1.</title>
        <authorList>
            <person name="Kuroda M."/>
            <person name="Sei K."/>
            <person name="Yamashita M."/>
            <person name="Ike M."/>
        </authorList>
    </citation>
    <scope>NUCLEOTIDE SEQUENCE [LARGE SCALE GENOMIC DNA]</scope>
    <source>
        <strain evidence="2 3">SF-1</strain>
    </source>
</reference>
<keyword evidence="1" id="KW-0812">Transmembrane</keyword>